<keyword evidence="1 2" id="KW-0103">Bromodomain</keyword>
<dbReference type="Pfam" id="PF00439">
    <property type="entry name" value="Bromodomain"/>
    <property type="match status" value="1"/>
</dbReference>
<accession>A0A2N1MAL3</accession>
<evidence type="ECO:0000256" key="1">
    <source>
        <dbReference type="ARBA" id="ARBA00023117"/>
    </source>
</evidence>
<name>A0A2N1MAL3_9GLOM</name>
<feature type="non-terminal residue" evidence="4">
    <location>
        <position position="63"/>
    </location>
</feature>
<comment type="caution">
    <text evidence="4">The sequence shown here is derived from an EMBL/GenBank/DDBJ whole genome shotgun (WGS) entry which is preliminary data.</text>
</comment>
<dbReference type="SUPFAM" id="SSF47370">
    <property type="entry name" value="Bromodomain"/>
    <property type="match status" value="1"/>
</dbReference>
<dbReference type="GO" id="GO:0006325">
    <property type="term" value="P:chromatin organization"/>
    <property type="evidence" value="ECO:0007669"/>
    <property type="project" value="UniProtKB-ARBA"/>
</dbReference>
<gene>
    <name evidence="4" type="ORF">RhiirC2_631642</name>
</gene>
<evidence type="ECO:0000313" key="4">
    <source>
        <dbReference type="EMBL" id="PKK58667.1"/>
    </source>
</evidence>
<organism evidence="4 5">
    <name type="scientific">Rhizophagus irregularis</name>
    <dbReference type="NCBI Taxonomy" id="588596"/>
    <lineage>
        <taxon>Eukaryota</taxon>
        <taxon>Fungi</taxon>
        <taxon>Fungi incertae sedis</taxon>
        <taxon>Mucoromycota</taxon>
        <taxon>Glomeromycotina</taxon>
        <taxon>Glomeromycetes</taxon>
        <taxon>Glomerales</taxon>
        <taxon>Glomeraceae</taxon>
        <taxon>Rhizophagus</taxon>
    </lineage>
</organism>
<dbReference type="PRINTS" id="PR00503">
    <property type="entry name" value="BROMODOMAIN"/>
</dbReference>
<dbReference type="PANTHER" id="PTHR45926">
    <property type="entry name" value="OSJNBA0053K19.4 PROTEIN"/>
    <property type="match status" value="1"/>
</dbReference>
<dbReference type="InterPro" id="IPR001487">
    <property type="entry name" value="Bromodomain"/>
</dbReference>
<dbReference type="Proteomes" id="UP000233469">
    <property type="component" value="Unassembled WGS sequence"/>
</dbReference>
<dbReference type="InterPro" id="IPR036427">
    <property type="entry name" value="Bromodomain-like_sf"/>
</dbReference>
<reference evidence="4 5" key="1">
    <citation type="submission" date="2016-04" db="EMBL/GenBank/DDBJ databases">
        <title>Genome analyses suggest a sexual origin of heterokaryosis in a supposedly ancient asexual fungus.</title>
        <authorList>
            <person name="Ropars J."/>
            <person name="Sedzielewska K."/>
            <person name="Noel J."/>
            <person name="Charron P."/>
            <person name="Farinelli L."/>
            <person name="Marton T."/>
            <person name="Kruger M."/>
            <person name="Pelin A."/>
            <person name="Brachmann A."/>
            <person name="Corradi N."/>
        </authorList>
    </citation>
    <scope>NUCLEOTIDE SEQUENCE [LARGE SCALE GENOMIC DNA]</scope>
    <source>
        <strain evidence="4 5">C2</strain>
    </source>
</reference>
<dbReference type="AlphaFoldDB" id="A0A2N1MAL3"/>
<proteinExistence type="predicted"/>
<dbReference type="EMBL" id="LLXL01003459">
    <property type="protein sequence ID" value="PKK58667.1"/>
    <property type="molecule type" value="Genomic_DNA"/>
</dbReference>
<feature type="non-terminal residue" evidence="4">
    <location>
        <position position="1"/>
    </location>
</feature>
<feature type="domain" description="Bromo" evidence="3">
    <location>
        <begin position="13"/>
        <end position="61"/>
    </location>
</feature>
<dbReference type="PROSITE" id="PS50014">
    <property type="entry name" value="BROMODOMAIN_2"/>
    <property type="match status" value="1"/>
</dbReference>
<evidence type="ECO:0000256" key="2">
    <source>
        <dbReference type="PROSITE-ProRule" id="PRU00035"/>
    </source>
</evidence>
<sequence length="63" mass="7669">PFYKYDEKEVSNKFIKNQMDLFTINSKLENDQYTSTKEFENDIRLIFRNCYTYNDIGSEIHCL</sequence>
<evidence type="ECO:0000313" key="5">
    <source>
        <dbReference type="Proteomes" id="UP000233469"/>
    </source>
</evidence>
<protein>
    <recommendedName>
        <fullName evidence="3">Bromo domain-containing protein</fullName>
    </recommendedName>
</protein>
<reference evidence="4 5" key="2">
    <citation type="submission" date="2017-10" db="EMBL/GenBank/DDBJ databases">
        <title>Extensive intraspecific genome diversity in a model arbuscular mycorrhizal fungus.</title>
        <authorList>
            <person name="Chen E.C.H."/>
            <person name="Morin E."/>
            <person name="Baudet D."/>
            <person name="Noel J."/>
            <person name="Ndikumana S."/>
            <person name="Charron P."/>
            <person name="St-Onge C."/>
            <person name="Giorgi J."/>
            <person name="Grigoriev I.V."/>
            <person name="Roux C."/>
            <person name="Martin F.M."/>
            <person name="Corradi N."/>
        </authorList>
    </citation>
    <scope>NUCLEOTIDE SEQUENCE [LARGE SCALE GENOMIC DNA]</scope>
    <source>
        <strain evidence="4 5">C2</strain>
    </source>
</reference>
<evidence type="ECO:0000259" key="3">
    <source>
        <dbReference type="PROSITE" id="PS50014"/>
    </source>
</evidence>
<dbReference type="Gene3D" id="1.20.920.10">
    <property type="entry name" value="Bromodomain-like"/>
    <property type="match status" value="1"/>
</dbReference>